<dbReference type="EMBL" id="LGLN01000045">
    <property type="protein sequence ID" value="KPC30584.1"/>
    <property type="molecule type" value="Genomic_DNA"/>
</dbReference>
<comment type="caution">
    <text evidence="1">The sequence shown here is derived from an EMBL/GenBank/DDBJ whole genome shotgun (WGS) entry which is preliminary data.</text>
</comment>
<name>A0A0N0X9V6_PSESX</name>
<organism evidence="1 2">
    <name type="scientific">Pseudomonas syringae pv. cilantro</name>
    <dbReference type="NCBI Taxonomy" id="81035"/>
    <lineage>
        <taxon>Bacteria</taxon>
        <taxon>Pseudomonadati</taxon>
        <taxon>Pseudomonadota</taxon>
        <taxon>Gammaproteobacteria</taxon>
        <taxon>Pseudomonadales</taxon>
        <taxon>Pseudomonadaceae</taxon>
        <taxon>Pseudomonas</taxon>
        <taxon>Pseudomonas syringae</taxon>
    </lineage>
</organism>
<reference evidence="1 2" key="2">
    <citation type="submission" date="2015-10" db="EMBL/GenBank/DDBJ databases">
        <title>Comparative genomics and high-throughput reverse genetic screens identify a new phytobacterial MAMP and an Arabidopsis receptor required for immune elicitation.</title>
        <authorList>
            <person name="Mott G.A."/>
            <person name="Thakur S."/>
            <person name="Wang P.W."/>
            <person name="Desveaux D."/>
            <person name="Guttman D.S."/>
        </authorList>
    </citation>
    <scope>NUCLEOTIDE SEQUENCE [LARGE SCALE GENOMIC DNA]</scope>
    <source>
        <strain evidence="1 2">0788_9</strain>
    </source>
</reference>
<reference evidence="1 2" key="1">
    <citation type="submission" date="2015-07" db="EMBL/GenBank/DDBJ databases">
        <authorList>
            <person name="Noorani M."/>
        </authorList>
    </citation>
    <scope>NUCLEOTIDE SEQUENCE [LARGE SCALE GENOMIC DNA]</scope>
    <source>
        <strain evidence="1 2">0788_9</strain>
    </source>
</reference>
<accession>A0A0N0X9V6</accession>
<dbReference type="AlphaFoldDB" id="A0A0N0X9V6"/>
<evidence type="ECO:0000313" key="1">
    <source>
        <dbReference type="EMBL" id="KPC30584.1"/>
    </source>
</evidence>
<sequence length="77" mass="8392">MLWQVVSHQQAEHSNQAWAARLAVQSVQQLASSSAALELRRSVQVWAAQQVAPSALTAATVQKRPLAAVWVQQAVTF</sequence>
<dbReference type="Proteomes" id="UP000037891">
    <property type="component" value="Unassembled WGS sequence"/>
</dbReference>
<gene>
    <name evidence="1" type="ORF">ABJ99_1273</name>
</gene>
<protein>
    <submittedName>
        <fullName evidence="1">Uncharacterized protein</fullName>
    </submittedName>
</protein>
<proteinExistence type="predicted"/>
<evidence type="ECO:0000313" key="2">
    <source>
        <dbReference type="Proteomes" id="UP000037891"/>
    </source>
</evidence>